<keyword evidence="2 5" id="KW-0812">Transmembrane</keyword>
<feature type="transmembrane region" description="Helical" evidence="5">
    <location>
        <begin position="37"/>
        <end position="60"/>
    </location>
</feature>
<evidence type="ECO:0000256" key="4">
    <source>
        <dbReference type="ARBA" id="ARBA00023136"/>
    </source>
</evidence>
<comment type="subcellular location">
    <subcellularLocation>
        <location evidence="1">Membrane</location>
        <topology evidence="1">Multi-pass membrane protein</topology>
    </subcellularLocation>
</comment>
<keyword evidence="4 5" id="KW-0472">Membrane</keyword>
<evidence type="ECO:0000256" key="3">
    <source>
        <dbReference type="ARBA" id="ARBA00022989"/>
    </source>
</evidence>
<gene>
    <name evidence="7" type="ORF">GCM10011498_10080</name>
</gene>
<evidence type="ECO:0000256" key="5">
    <source>
        <dbReference type="SAM" id="Phobius"/>
    </source>
</evidence>
<comment type="caution">
    <text evidence="7">The sequence shown here is derived from an EMBL/GenBank/DDBJ whole genome shotgun (WGS) entry which is preliminary data.</text>
</comment>
<keyword evidence="3 5" id="KW-1133">Transmembrane helix</keyword>
<evidence type="ECO:0000256" key="1">
    <source>
        <dbReference type="ARBA" id="ARBA00004141"/>
    </source>
</evidence>
<reference evidence="7" key="1">
    <citation type="journal article" date="2014" name="Int. J. Syst. Evol. Microbiol.">
        <title>Complete genome sequence of Corynebacterium casei LMG S-19264T (=DSM 44701T), isolated from a smear-ripened cheese.</title>
        <authorList>
            <consortium name="US DOE Joint Genome Institute (JGI-PGF)"/>
            <person name="Walter F."/>
            <person name="Albersmeier A."/>
            <person name="Kalinowski J."/>
            <person name="Ruckert C."/>
        </authorList>
    </citation>
    <scope>NUCLEOTIDE SEQUENCE</scope>
    <source>
        <strain evidence="7">CGMCC 1.15880</strain>
    </source>
</reference>
<dbReference type="GO" id="GO:0016020">
    <property type="term" value="C:membrane"/>
    <property type="evidence" value="ECO:0007669"/>
    <property type="project" value="UniProtKB-SubCell"/>
</dbReference>
<name>A0A916QUB8_9RHOB</name>
<keyword evidence="8" id="KW-1185">Reference proteome</keyword>
<evidence type="ECO:0000256" key="2">
    <source>
        <dbReference type="ARBA" id="ARBA00022692"/>
    </source>
</evidence>
<evidence type="ECO:0000259" key="6">
    <source>
        <dbReference type="Pfam" id="PF04893"/>
    </source>
</evidence>
<protein>
    <submittedName>
        <fullName evidence="7">YIP1 family protein</fullName>
    </submittedName>
</protein>
<accession>A0A916QUB8</accession>
<dbReference type="AlphaFoldDB" id="A0A916QUB8"/>
<evidence type="ECO:0000313" key="8">
    <source>
        <dbReference type="Proteomes" id="UP000628017"/>
    </source>
</evidence>
<evidence type="ECO:0000313" key="7">
    <source>
        <dbReference type="EMBL" id="GGA11857.1"/>
    </source>
</evidence>
<feature type="transmembrane region" description="Helical" evidence="5">
    <location>
        <begin position="166"/>
        <end position="188"/>
    </location>
</feature>
<proteinExistence type="predicted"/>
<feature type="transmembrane region" description="Helical" evidence="5">
    <location>
        <begin position="135"/>
        <end position="154"/>
    </location>
</feature>
<sequence length="198" mass="21451">MTPQRLIDFLPLAIQSLTQPRATLRQILAISAQRNELILAAWLVIVLNLMFSLLAGLLIYPEAVGEAESIPLGSSVFMLALTLFGGAFLMFRIGRAFGGTGDFDNSLKTVIWLNFVLLIVQIPVPFATLHSAETSGLVMLLVLVIAMIQITAQVMELHGFTKVMPVLLGIIGVQLALGVVMLVLFSMMGATFPIQTVK</sequence>
<organism evidence="7 8">
    <name type="scientific">Neptunicoccus cionae</name>
    <dbReference type="NCBI Taxonomy" id="2035344"/>
    <lineage>
        <taxon>Bacteria</taxon>
        <taxon>Pseudomonadati</taxon>
        <taxon>Pseudomonadota</taxon>
        <taxon>Alphaproteobacteria</taxon>
        <taxon>Rhodobacterales</taxon>
        <taxon>Paracoccaceae</taxon>
        <taxon>Neptunicoccus</taxon>
    </lineage>
</organism>
<feature type="transmembrane region" description="Helical" evidence="5">
    <location>
        <begin position="111"/>
        <end position="129"/>
    </location>
</feature>
<dbReference type="RefSeq" id="WP_188671499.1">
    <property type="nucleotide sequence ID" value="NZ_BMKA01000001.1"/>
</dbReference>
<feature type="transmembrane region" description="Helical" evidence="5">
    <location>
        <begin position="72"/>
        <end position="91"/>
    </location>
</feature>
<dbReference type="Pfam" id="PF04893">
    <property type="entry name" value="Yip1"/>
    <property type="match status" value="1"/>
</dbReference>
<reference evidence="7" key="2">
    <citation type="submission" date="2020-09" db="EMBL/GenBank/DDBJ databases">
        <authorList>
            <person name="Sun Q."/>
            <person name="Zhou Y."/>
        </authorList>
    </citation>
    <scope>NUCLEOTIDE SEQUENCE</scope>
    <source>
        <strain evidence="7">CGMCC 1.15880</strain>
    </source>
</reference>
<dbReference type="InterPro" id="IPR006977">
    <property type="entry name" value="Yip1_dom"/>
</dbReference>
<feature type="domain" description="Yip1" evidence="6">
    <location>
        <begin position="14"/>
        <end position="184"/>
    </location>
</feature>
<dbReference type="Proteomes" id="UP000628017">
    <property type="component" value="Unassembled WGS sequence"/>
</dbReference>
<dbReference type="EMBL" id="BMKA01000001">
    <property type="protein sequence ID" value="GGA11857.1"/>
    <property type="molecule type" value="Genomic_DNA"/>
</dbReference>